<dbReference type="Gene3D" id="3.10.350.10">
    <property type="entry name" value="LysM domain"/>
    <property type="match status" value="1"/>
</dbReference>
<comment type="similarity">
    <text evidence="1">Belongs to the E.coli NlpD/Haemophilus LppB family.</text>
</comment>
<dbReference type="PANTHER" id="PTHR21666">
    <property type="entry name" value="PEPTIDASE-RELATED"/>
    <property type="match status" value="1"/>
</dbReference>
<dbReference type="InterPro" id="IPR016047">
    <property type="entry name" value="M23ase_b-sheet_dom"/>
</dbReference>
<dbReference type="EMBL" id="JAFMPP010000006">
    <property type="protein sequence ID" value="MBO0662767.1"/>
    <property type="molecule type" value="Genomic_DNA"/>
</dbReference>
<dbReference type="CDD" id="cd12797">
    <property type="entry name" value="M23_peptidase"/>
    <property type="match status" value="1"/>
</dbReference>
<keyword evidence="6" id="KW-1185">Reference proteome</keyword>
<dbReference type="SMART" id="SM00257">
    <property type="entry name" value="LysM"/>
    <property type="match status" value="1"/>
</dbReference>
<feature type="region of interest" description="Disordered" evidence="2">
    <location>
        <begin position="250"/>
        <end position="305"/>
    </location>
</feature>
<proteinExistence type="inferred from homology"/>
<accession>A0A939JW79</accession>
<organism evidence="5 6">
    <name type="scientific">Jiella flava</name>
    <dbReference type="NCBI Taxonomy" id="2816857"/>
    <lineage>
        <taxon>Bacteria</taxon>
        <taxon>Pseudomonadati</taxon>
        <taxon>Pseudomonadota</taxon>
        <taxon>Alphaproteobacteria</taxon>
        <taxon>Hyphomicrobiales</taxon>
        <taxon>Aurantimonadaceae</taxon>
        <taxon>Jiella</taxon>
    </lineage>
</organism>
<dbReference type="PROSITE" id="PS51257">
    <property type="entry name" value="PROKAR_LIPOPROTEIN"/>
    <property type="match status" value="1"/>
</dbReference>
<feature type="compositionally biased region" description="Polar residues" evidence="2">
    <location>
        <begin position="86"/>
        <end position="103"/>
    </location>
</feature>
<dbReference type="SUPFAM" id="SSF51261">
    <property type="entry name" value="Duplicated hybrid motif"/>
    <property type="match status" value="1"/>
</dbReference>
<feature type="domain" description="LysM" evidence="4">
    <location>
        <begin position="186"/>
        <end position="229"/>
    </location>
</feature>
<evidence type="ECO:0000256" key="3">
    <source>
        <dbReference type="SAM" id="SignalP"/>
    </source>
</evidence>
<dbReference type="InterPro" id="IPR018392">
    <property type="entry name" value="LysM"/>
</dbReference>
<evidence type="ECO:0000256" key="2">
    <source>
        <dbReference type="SAM" id="MobiDB-lite"/>
    </source>
</evidence>
<dbReference type="Proteomes" id="UP000664122">
    <property type="component" value="Unassembled WGS sequence"/>
</dbReference>
<feature type="signal peptide" evidence="3">
    <location>
        <begin position="1"/>
        <end position="23"/>
    </location>
</feature>
<name>A0A939JW79_9HYPH</name>
<protein>
    <submittedName>
        <fullName evidence="5">Peptidoglycan DD-metalloendopeptidase family protein</fullName>
    </submittedName>
</protein>
<dbReference type="GO" id="GO:0004222">
    <property type="term" value="F:metalloendopeptidase activity"/>
    <property type="evidence" value="ECO:0007669"/>
    <property type="project" value="TreeGrafter"/>
</dbReference>
<dbReference type="PROSITE" id="PS51782">
    <property type="entry name" value="LYSM"/>
    <property type="match status" value="1"/>
</dbReference>
<dbReference type="InterPro" id="IPR050570">
    <property type="entry name" value="Cell_wall_metabolism_enzyme"/>
</dbReference>
<dbReference type="AlphaFoldDB" id="A0A939JW79"/>
<reference evidence="5" key="1">
    <citation type="submission" date="2021-03" db="EMBL/GenBank/DDBJ databases">
        <title>Whole genome sequence of Jiella sp. CQZ9-1.</title>
        <authorList>
            <person name="Tuo L."/>
        </authorList>
    </citation>
    <scope>NUCLEOTIDE SEQUENCE</scope>
    <source>
        <strain evidence="5">CQZ9-1</strain>
    </source>
</reference>
<dbReference type="CDD" id="cd00118">
    <property type="entry name" value="LysM"/>
    <property type="match status" value="1"/>
</dbReference>
<sequence length="448" mass="46724">MRLLVLSHSRRRMFGSAATIAMAAFLAGCSGNIARFDDGFYTGAVPQTVPVQQSDASQPYPGAVDGMATGGIAPSGNTGGGGFLPSPQSQPYPAAESGQQMERSQLPPPPSYRTSSQVQQSAPVSQPSMPAPAHMASRDGTPITRGAPPSTLQAEAARLAVPQSRPLNERPASTQERRAASRTAAGTITVESGDTLLGIARRTGVSAAAIRQANGMTSDTVRLGQRLTIPAGGTVASQTQIHSRTVAAADTRSRISAPPAAHTATREPAPSVKMAEAKREDSEVTASKSGRIAQAEPKVDKTETGSVKADIARDVAAVAPNSTGISAFRWPVQGRVINRFGEKVDGKRNDGINISVPRGTPVKAAENGVVIYAGNGLKEFGNTVLVKHEDGLVTVYGNAEDLLVKKGDDVRRGQIIAKSGMTGDTTVPILHFEVRKNSAPVNPAQYLQ</sequence>
<feature type="compositionally biased region" description="Low complexity" evidence="2">
    <location>
        <begin position="115"/>
        <end position="133"/>
    </location>
</feature>
<dbReference type="PANTHER" id="PTHR21666:SF263">
    <property type="entry name" value="MUREIN HYDROLASE ACTIVATOR NLPD"/>
    <property type="match status" value="1"/>
</dbReference>
<dbReference type="RefSeq" id="WP_207257553.1">
    <property type="nucleotide sequence ID" value="NZ_JAFMPP010000006.1"/>
</dbReference>
<evidence type="ECO:0000313" key="5">
    <source>
        <dbReference type="EMBL" id="MBO0662767.1"/>
    </source>
</evidence>
<dbReference type="Pfam" id="PF01551">
    <property type="entry name" value="Peptidase_M23"/>
    <property type="match status" value="1"/>
</dbReference>
<dbReference type="Pfam" id="PF01476">
    <property type="entry name" value="LysM"/>
    <property type="match status" value="1"/>
</dbReference>
<feature type="chain" id="PRO_5037946854" evidence="3">
    <location>
        <begin position="24"/>
        <end position="448"/>
    </location>
</feature>
<comment type="caution">
    <text evidence="5">The sequence shown here is derived from an EMBL/GenBank/DDBJ whole genome shotgun (WGS) entry which is preliminary data.</text>
</comment>
<dbReference type="InterPro" id="IPR036779">
    <property type="entry name" value="LysM_dom_sf"/>
</dbReference>
<evidence type="ECO:0000259" key="4">
    <source>
        <dbReference type="PROSITE" id="PS51782"/>
    </source>
</evidence>
<evidence type="ECO:0000256" key="1">
    <source>
        <dbReference type="ARBA" id="ARBA00038420"/>
    </source>
</evidence>
<keyword evidence="3" id="KW-0732">Signal</keyword>
<dbReference type="Gene3D" id="2.70.70.10">
    <property type="entry name" value="Glucose Permease (Domain IIA)"/>
    <property type="match status" value="1"/>
</dbReference>
<gene>
    <name evidence="5" type="ORF">J1C48_09270</name>
</gene>
<feature type="region of interest" description="Disordered" evidence="2">
    <location>
        <begin position="52"/>
        <end position="184"/>
    </location>
</feature>
<dbReference type="SUPFAM" id="SSF54106">
    <property type="entry name" value="LysM domain"/>
    <property type="match status" value="1"/>
</dbReference>
<evidence type="ECO:0000313" key="6">
    <source>
        <dbReference type="Proteomes" id="UP000664122"/>
    </source>
</evidence>
<dbReference type="InterPro" id="IPR011055">
    <property type="entry name" value="Dup_hybrid_motif"/>
</dbReference>